<sequence length="106" mass="13322">MKIVYNNILPVKGFTAMNLFGIIFARNEYKPLARRIQNHEAIHTVQMKEMLYIFFYFWYLVEWLVKLFRYGRNAYENISFEREAYTYQYDYSHLEKRKKYHWIKRL</sequence>
<evidence type="ECO:0000313" key="2">
    <source>
        <dbReference type="EMBL" id="KMM31925.1"/>
    </source>
</evidence>
<keyword evidence="1" id="KW-0812">Transmembrane</keyword>
<evidence type="ECO:0000256" key="1">
    <source>
        <dbReference type="SAM" id="Phobius"/>
    </source>
</evidence>
<dbReference type="AlphaFoldDB" id="A0A0J6CFE9"/>
<dbReference type="PATRIC" id="fig|328812.4.peg.5136"/>
<organism evidence="2 3">
    <name type="scientific">Parabacteroides goldsteinii</name>
    <dbReference type="NCBI Taxonomy" id="328812"/>
    <lineage>
        <taxon>Bacteria</taxon>
        <taxon>Pseudomonadati</taxon>
        <taxon>Bacteroidota</taxon>
        <taxon>Bacteroidia</taxon>
        <taxon>Bacteroidales</taxon>
        <taxon>Tannerellaceae</taxon>
        <taxon>Parabacteroides</taxon>
    </lineage>
</organism>
<gene>
    <name evidence="2" type="ORF">ACM15_19915</name>
</gene>
<comment type="caution">
    <text evidence="2">The sequence shown here is derived from an EMBL/GenBank/DDBJ whole genome shotgun (WGS) entry which is preliminary data.</text>
</comment>
<evidence type="ECO:0000313" key="3">
    <source>
        <dbReference type="Proteomes" id="UP000036166"/>
    </source>
</evidence>
<dbReference type="EMBL" id="LFJV01000078">
    <property type="protein sequence ID" value="KMM31925.1"/>
    <property type="molecule type" value="Genomic_DNA"/>
</dbReference>
<protein>
    <submittedName>
        <fullName evidence="2">Membrane protein</fullName>
    </submittedName>
</protein>
<keyword evidence="1" id="KW-1133">Transmembrane helix</keyword>
<proteinExistence type="predicted"/>
<reference evidence="2 3" key="1">
    <citation type="submission" date="2015-06" db="EMBL/GenBank/DDBJ databases">
        <title>Draft Genome Sequence of Parabacteroides goldsteinii with Putative Novel Metallo-Beta-Lactamases Isolated from a Blood Culture from a Human Patient.</title>
        <authorList>
            <person name="Krogh T.J."/>
            <person name="Agergaard C.N."/>
            <person name="Moller-Jensen J."/>
            <person name="Justesen U.S."/>
        </authorList>
    </citation>
    <scope>NUCLEOTIDE SEQUENCE [LARGE SCALE GENOMIC DNA]</scope>
    <source>
        <strain evidence="2 3">910340</strain>
    </source>
</reference>
<feature type="transmembrane region" description="Helical" evidence="1">
    <location>
        <begin position="50"/>
        <end position="68"/>
    </location>
</feature>
<keyword evidence="1" id="KW-0472">Membrane</keyword>
<accession>A0A0J6CFE9</accession>
<dbReference type="Proteomes" id="UP000036166">
    <property type="component" value="Unassembled WGS sequence"/>
</dbReference>
<name>A0A0J6CFE9_9BACT</name>